<dbReference type="CDD" id="cd03225">
    <property type="entry name" value="ABC_cobalt_CbiO_domain1"/>
    <property type="match status" value="2"/>
</dbReference>
<evidence type="ECO:0000256" key="1">
    <source>
        <dbReference type="ARBA" id="ARBA00004141"/>
    </source>
</evidence>
<dbReference type="InterPro" id="IPR017871">
    <property type="entry name" value="ABC_transporter-like_CS"/>
</dbReference>
<dbReference type="RefSeq" id="WP_134561148.1">
    <property type="nucleotide sequence ID" value="NZ_SOFS01000012.1"/>
</dbReference>
<name>A0ABY2IQX0_9MICO</name>
<evidence type="ECO:0000256" key="4">
    <source>
        <dbReference type="ARBA" id="ARBA00022692"/>
    </source>
</evidence>
<evidence type="ECO:0000256" key="2">
    <source>
        <dbReference type="ARBA" id="ARBA00005417"/>
    </source>
</evidence>
<sequence>MFRFRLAPLRAAVLFALGFVVLRIGYRVLFGGGGGTGLVLLDLPRVPLAGPFSHVVLFGPVTTGGIGNAALSALPVAAVILVFGVLNALVDVSRLFARGARRGPLRTVSRALVIAWATFPALLDSVRRVRLAAALRGERTVAALLVPVFEQTIERALALAASMEARGFASVGAVGGACDRPVVLADAALDFDGDWRLEHLDLALAPGTLTVIVGPTGSGKSGLLQAMSGLFQHFHGGRQHGRIEIGGVDRAETPPRDTAGFVGLVPQDVRLSFVAETVAEEIGFALTVRGVAAVIVEQRVREVAAQLRITPLLGRPVSALSAGEATLVSLGGALICRPVLLLVDEPLAELDTEARDRVLRVLDRLAHEAGVCVVVAEHNSREFETIADAWLVLDGHRARMLPPGDQPPNRVGDRSVPSRNARAGHRPSPGSESEAGLRAAVPFAGKPLACIRGLTVRHGDRTVVDAVSLELAAGEIVALEGRNGAGKSSLLNALALPSTRGTVIVARQDVSAMHRRNRRRAVALVPENFDDLFFATTVADECRRSDRSTRRRAGRRAGFAPGSTAGTFARLLGHDSAAAAPLLERHPRDLSAGQRLCLAIAIQLADTPALLLVDEPTRGLDAAARSLVGTALERASSRESAVLFATHDHDFSRFFATRTLHLEAGCLSAELYIGAGASGAASAVGTPGRDKPVTP</sequence>
<dbReference type="GO" id="GO:0005524">
    <property type="term" value="F:ATP binding"/>
    <property type="evidence" value="ECO:0007669"/>
    <property type="project" value="UniProtKB-KW"/>
</dbReference>
<comment type="subcellular location">
    <subcellularLocation>
        <location evidence="1">Membrane</location>
        <topology evidence="1">Multi-pass membrane protein</topology>
    </subcellularLocation>
</comment>
<evidence type="ECO:0000256" key="3">
    <source>
        <dbReference type="ARBA" id="ARBA00022448"/>
    </source>
</evidence>
<accession>A0ABY2IQX0</accession>
<organism evidence="12 13">
    <name type="scientific">Cryobacterium glucosi</name>
    <dbReference type="NCBI Taxonomy" id="1259175"/>
    <lineage>
        <taxon>Bacteria</taxon>
        <taxon>Bacillati</taxon>
        <taxon>Actinomycetota</taxon>
        <taxon>Actinomycetes</taxon>
        <taxon>Micrococcales</taxon>
        <taxon>Microbacteriaceae</taxon>
        <taxon>Cryobacterium</taxon>
    </lineage>
</organism>
<dbReference type="InterPro" id="IPR003339">
    <property type="entry name" value="ABC/ECF_trnsptr_transmembrane"/>
</dbReference>
<feature type="transmembrane region" description="Helical" evidence="10">
    <location>
        <begin position="107"/>
        <end position="123"/>
    </location>
</feature>
<protein>
    <submittedName>
        <fullName evidence="12">ATP-binding cassette domain-containing protein</fullName>
    </submittedName>
</protein>
<evidence type="ECO:0000256" key="5">
    <source>
        <dbReference type="ARBA" id="ARBA00022741"/>
    </source>
</evidence>
<dbReference type="Pfam" id="PF00005">
    <property type="entry name" value="ABC_tran"/>
    <property type="match status" value="2"/>
</dbReference>
<comment type="caution">
    <text evidence="12">The sequence shown here is derived from an EMBL/GenBank/DDBJ whole genome shotgun (WGS) entry which is preliminary data.</text>
</comment>
<evidence type="ECO:0000313" key="12">
    <source>
        <dbReference type="EMBL" id="TFC22599.1"/>
    </source>
</evidence>
<dbReference type="PROSITE" id="PS00211">
    <property type="entry name" value="ABC_TRANSPORTER_1"/>
    <property type="match status" value="1"/>
</dbReference>
<keyword evidence="4 10" id="KW-0812">Transmembrane</keyword>
<feature type="region of interest" description="Disordered" evidence="9">
    <location>
        <begin position="400"/>
        <end position="436"/>
    </location>
</feature>
<dbReference type="PROSITE" id="PS50893">
    <property type="entry name" value="ABC_TRANSPORTER_2"/>
    <property type="match status" value="2"/>
</dbReference>
<dbReference type="InterPro" id="IPR003593">
    <property type="entry name" value="AAA+_ATPase"/>
</dbReference>
<gene>
    <name evidence="12" type="ORF">E3O46_03915</name>
</gene>
<evidence type="ECO:0000256" key="7">
    <source>
        <dbReference type="ARBA" id="ARBA00022989"/>
    </source>
</evidence>
<evidence type="ECO:0000259" key="11">
    <source>
        <dbReference type="PROSITE" id="PS50893"/>
    </source>
</evidence>
<evidence type="ECO:0000256" key="10">
    <source>
        <dbReference type="SAM" id="Phobius"/>
    </source>
</evidence>
<keyword evidence="3" id="KW-0813">Transport</keyword>
<evidence type="ECO:0000313" key="13">
    <source>
        <dbReference type="Proteomes" id="UP000297604"/>
    </source>
</evidence>
<dbReference type="Gene3D" id="3.40.50.300">
    <property type="entry name" value="P-loop containing nucleotide triphosphate hydrolases"/>
    <property type="match status" value="2"/>
</dbReference>
<evidence type="ECO:0000256" key="9">
    <source>
        <dbReference type="SAM" id="MobiDB-lite"/>
    </source>
</evidence>
<feature type="transmembrane region" description="Helical" evidence="10">
    <location>
        <begin position="66"/>
        <end position="86"/>
    </location>
</feature>
<keyword evidence="6 12" id="KW-0067">ATP-binding</keyword>
<evidence type="ECO:0000256" key="8">
    <source>
        <dbReference type="ARBA" id="ARBA00023136"/>
    </source>
</evidence>
<dbReference type="InterPro" id="IPR027417">
    <property type="entry name" value="P-loop_NTPase"/>
</dbReference>
<dbReference type="InterPro" id="IPR003439">
    <property type="entry name" value="ABC_transporter-like_ATP-bd"/>
</dbReference>
<evidence type="ECO:0000256" key="6">
    <source>
        <dbReference type="ARBA" id="ARBA00022840"/>
    </source>
</evidence>
<dbReference type="Proteomes" id="UP000297604">
    <property type="component" value="Unassembled WGS sequence"/>
</dbReference>
<keyword evidence="13" id="KW-1185">Reference proteome</keyword>
<dbReference type="SMART" id="SM00382">
    <property type="entry name" value="AAA"/>
    <property type="match status" value="2"/>
</dbReference>
<dbReference type="CDD" id="cd16914">
    <property type="entry name" value="EcfT"/>
    <property type="match status" value="1"/>
</dbReference>
<dbReference type="EMBL" id="SOFS01000012">
    <property type="protein sequence ID" value="TFC22599.1"/>
    <property type="molecule type" value="Genomic_DNA"/>
</dbReference>
<keyword evidence="8 10" id="KW-0472">Membrane</keyword>
<keyword evidence="5" id="KW-0547">Nucleotide-binding</keyword>
<dbReference type="SUPFAM" id="SSF52540">
    <property type="entry name" value="P-loop containing nucleoside triphosphate hydrolases"/>
    <property type="match status" value="2"/>
</dbReference>
<reference evidence="12 13" key="1">
    <citation type="submission" date="2019-03" db="EMBL/GenBank/DDBJ databases">
        <title>Genomics of glacier-inhabiting Cryobacterium strains.</title>
        <authorList>
            <person name="Liu Q."/>
            <person name="Xin Y.-H."/>
        </authorList>
    </citation>
    <scope>NUCLEOTIDE SEQUENCE [LARGE SCALE GENOMIC DNA]</scope>
    <source>
        <strain evidence="12 13">MDB1-5</strain>
    </source>
</reference>
<comment type="similarity">
    <text evidence="2">Belongs to the ABC transporter superfamily.</text>
</comment>
<proteinExistence type="inferred from homology"/>
<dbReference type="PANTHER" id="PTHR43553">
    <property type="entry name" value="HEAVY METAL TRANSPORTER"/>
    <property type="match status" value="1"/>
</dbReference>
<feature type="domain" description="ABC transporter" evidence="11">
    <location>
        <begin position="182"/>
        <end position="420"/>
    </location>
</feature>
<dbReference type="InterPro" id="IPR050095">
    <property type="entry name" value="ECF_ABC_transporter_ATP-bd"/>
</dbReference>
<feature type="domain" description="ABC transporter" evidence="11">
    <location>
        <begin position="449"/>
        <end position="689"/>
    </location>
</feature>
<dbReference type="InterPro" id="IPR015856">
    <property type="entry name" value="ABC_transpr_CbiO/EcfA_su"/>
</dbReference>
<keyword evidence="7 10" id="KW-1133">Transmembrane helix</keyword>